<keyword evidence="4 6" id="KW-0067">ATP-binding</keyword>
<comment type="similarity">
    <text evidence="1">Belongs to the ABC transporter superfamily.</text>
</comment>
<dbReference type="InterPro" id="IPR003593">
    <property type="entry name" value="AAA+_ATPase"/>
</dbReference>
<name>A0ABP8B509_9ACTN</name>
<organism evidence="6 7">
    <name type="scientific">Streptosporangium oxazolinicum</name>
    <dbReference type="NCBI Taxonomy" id="909287"/>
    <lineage>
        <taxon>Bacteria</taxon>
        <taxon>Bacillati</taxon>
        <taxon>Actinomycetota</taxon>
        <taxon>Actinomycetes</taxon>
        <taxon>Streptosporangiales</taxon>
        <taxon>Streptosporangiaceae</taxon>
        <taxon>Streptosporangium</taxon>
    </lineage>
</organism>
<evidence type="ECO:0000256" key="4">
    <source>
        <dbReference type="ARBA" id="ARBA00022840"/>
    </source>
</evidence>
<feature type="domain" description="ABC transporter" evidence="5">
    <location>
        <begin position="4"/>
        <end position="226"/>
    </location>
</feature>
<evidence type="ECO:0000256" key="1">
    <source>
        <dbReference type="ARBA" id="ARBA00005417"/>
    </source>
</evidence>
<keyword evidence="2" id="KW-0813">Transport</keyword>
<dbReference type="InterPro" id="IPR003439">
    <property type="entry name" value="ABC_transporter-like_ATP-bd"/>
</dbReference>
<accession>A0ABP8B509</accession>
<dbReference type="SUPFAM" id="SSF52540">
    <property type="entry name" value="P-loop containing nucleoside triphosphate hydrolases"/>
    <property type="match status" value="1"/>
</dbReference>
<dbReference type="GO" id="GO:0005524">
    <property type="term" value="F:ATP binding"/>
    <property type="evidence" value="ECO:0007669"/>
    <property type="project" value="UniProtKB-KW"/>
</dbReference>
<evidence type="ECO:0000256" key="2">
    <source>
        <dbReference type="ARBA" id="ARBA00022448"/>
    </source>
</evidence>
<evidence type="ECO:0000259" key="5">
    <source>
        <dbReference type="PROSITE" id="PS50893"/>
    </source>
</evidence>
<gene>
    <name evidence="6" type="ORF">GCM10022252_47470</name>
</gene>
<dbReference type="Pfam" id="PF00005">
    <property type="entry name" value="ABC_tran"/>
    <property type="match status" value="1"/>
</dbReference>
<dbReference type="RefSeq" id="WP_344920211.1">
    <property type="nucleotide sequence ID" value="NZ_BAABAQ010000009.1"/>
</dbReference>
<keyword evidence="3" id="KW-0547">Nucleotide-binding</keyword>
<dbReference type="PANTHER" id="PTHR43335">
    <property type="entry name" value="ABC TRANSPORTER, ATP-BINDING PROTEIN"/>
    <property type="match status" value="1"/>
</dbReference>
<dbReference type="PROSITE" id="PS50893">
    <property type="entry name" value="ABC_TRANSPORTER_2"/>
    <property type="match status" value="1"/>
</dbReference>
<dbReference type="EMBL" id="BAABAQ010000009">
    <property type="protein sequence ID" value="GAA4197910.1"/>
    <property type="molecule type" value="Genomic_DNA"/>
</dbReference>
<dbReference type="PANTHER" id="PTHR43335:SF4">
    <property type="entry name" value="ABC TRANSPORTER, ATP-BINDING PROTEIN"/>
    <property type="match status" value="1"/>
</dbReference>
<keyword evidence="7" id="KW-1185">Reference proteome</keyword>
<reference evidence="7" key="1">
    <citation type="journal article" date="2019" name="Int. J. Syst. Evol. Microbiol.">
        <title>The Global Catalogue of Microorganisms (GCM) 10K type strain sequencing project: providing services to taxonomists for standard genome sequencing and annotation.</title>
        <authorList>
            <consortium name="The Broad Institute Genomics Platform"/>
            <consortium name="The Broad Institute Genome Sequencing Center for Infectious Disease"/>
            <person name="Wu L."/>
            <person name="Ma J."/>
        </authorList>
    </citation>
    <scope>NUCLEOTIDE SEQUENCE [LARGE SCALE GENOMIC DNA]</scope>
    <source>
        <strain evidence="7">JCM 17388</strain>
    </source>
</reference>
<dbReference type="PROSITE" id="PS00211">
    <property type="entry name" value="ABC_TRANSPORTER_1"/>
    <property type="match status" value="1"/>
</dbReference>
<dbReference type="SMART" id="SM00382">
    <property type="entry name" value="AAA"/>
    <property type="match status" value="1"/>
</dbReference>
<sequence>MSAISVTHLGKSFGGVRAVEDLSFTVERGTLTAFLGPNGAGKTTTLRMILGLVAPSEGTATIGGTPYRDLDRPVTTVGAVLEATAFNPGLSARAHLEALRLAAGLDPARVAYVLAQVDLTDAADRRVRGFSLGMRQRLALASALLGDPEILILDEPANGLDPAGIRWLRGFLRACTHEGRTILVSTHVLAEIQQIADHVIIVGAGRLTWQGPLTPETDLEELYMRVTG</sequence>
<dbReference type="Gene3D" id="3.40.50.300">
    <property type="entry name" value="P-loop containing nucleotide triphosphate hydrolases"/>
    <property type="match status" value="1"/>
</dbReference>
<protein>
    <submittedName>
        <fullName evidence="6">ATP-binding cassette domain-containing protein</fullName>
    </submittedName>
</protein>
<proteinExistence type="inferred from homology"/>
<dbReference type="Proteomes" id="UP001501251">
    <property type="component" value="Unassembled WGS sequence"/>
</dbReference>
<comment type="caution">
    <text evidence="6">The sequence shown here is derived from an EMBL/GenBank/DDBJ whole genome shotgun (WGS) entry which is preliminary data.</text>
</comment>
<dbReference type="InterPro" id="IPR017871">
    <property type="entry name" value="ABC_transporter-like_CS"/>
</dbReference>
<evidence type="ECO:0000313" key="6">
    <source>
        <dbReference type="EMBL" id="GAA4197910.1"/>
    </source>
</evidence>
<evidence type="ECO:0000313" key="7">
    <source>
        <dbReference type="Proteomes" id="UP001501251"/>
    </source>
</evidence>
<evidence type="ECO:0000256" key="3">
    <source>
        <dbReference type="ARBA" id="ARBA00022741"/>
    </source>
</evidence>
<dbReference type="InterPro" id="IPR027417">
    <property type="entry name" value="P-loop_NTPase"/>
</dbReference>